<evidence type="ECO:0000313" key="2">
    <source>
        <dbReference type="EMBL" id="TNN36976.1"/>
    </source>
</evidence>
<accession>A0A4Z2F6T4</accession>
<dbReference type="Proteomes" id="UP000314294">
    <property type="component" value="Unassembled WGS sequence"/>
</dbReference>
<proteinExistence type="predicted"/>
<sequence>MIVEETDNSTLSCVPKEMEDKWPSMSQHASLSPSLGVSSTVGKASSEAGGTVAAFTACVCVNEKSSLSGPPRSTESLLS</sequence>
<dbReference type="EMBL" id="SRLO01001548">
    <property type="protein sequence ID" value="TNN36976.1"/>
    <property type="molecule type" value="Genomic_DNA"/>
</dbReference>
<organism evidence="2 3">
    <name type="scientific">Liparis tanakae</name>
    <name type="common">Tanaka's snailfish</name>
    <dbReference type="NCBI Taxonomy" id="230148"/>
    <lineage>
        <taxon>Eukaryota</taxon>
        <taxon>Metazoa</taxon>
        <taxon>Chordata</taxon>
        <taxon>Craniata</taxon>
        <taxon>Vertebrata</taxon>
        <taxon>Euteleostomi</taxon>
        <taxon>Actinopterygii</taxon>
        <taxon>Neopterygii</taxon>
        <taxon>Teleostei</taxon>
        <taxon>Neoteleostei</taxon>
        <taxon>Acanthomorphata</taxon>
        <taxon>Eupercaria</taxon>
        <taxon>Perciformes</taxon>
        <taxon>Cottioidei</taxon>
        <taxon>Cottales</taxon>
        <taxon>Liparidae</taxon>
        <taxon>Liparis</taxon>
    </lineage>
</organism>
<keyword evidence="3" id="KW-1185">Reference proteome</keyword>
<gene>
    <name evidence="2" type="ORF">EYF80_052861</name>
</gene>
<feature type="compositionally biased region" description="Polar residues" evidence="1">
    <location>
        <begin position="24"/>
        <end position="43"/>
    </location>
</feature>
<protein>
    <submittedName>
        <fullName evidence="2">Uncharacterized protein</fullName>
    </submittedName>
</protein>
<feature type="region of interest" description="Disordered" evidence="1">
    <location>
        <begin position="22"/>
        <end position="43"/>
    </location>
</feature>
<dbReference type="AlphaFoldDB" id="A0A4Z2F6T4"/>
<comment type="caution">
    <text evidence="2">The sequence shown here is derived from an EMBL/GenBank/DDBJ whole genome shotgun (WGS) entry which is preliminary data.</text>
</comment>
<reference evidence="2 3" key="1">
    <citation type="submission" date="2019-03" db="EMBL/GenBank/DDBJ databases">
        <title>First draft genome of Liparis tanakae, snailfish: a comprehensive survey of snailfish specific genes.</title>
        <authorList>
            <person name="Kim W."/>
            <person name="Song I."/>
            <person name="Jeong J.-H."/>
            <person name="Kim D."/>
            <person name="Kim S."/>
            <person name="Ryu S."/>
            <person name="Song J.Y."/>
            <person name="Lee S.K."/>
        </authorList>
    </citation>
    <scope>NUCLEOTIDE SEQUENCE [LARGE SCALE GENOMIC DNA]</scope>
    <source>
        <tissue evidence="2">Muscle</tissue>
    </source>
</reference>
<evidence type="ECO:0000256" key="1">
    <source>
        <dbReference type="SAM" id="MobiDB-lite"/>
    </source>
</evidence>
<evidence type="ECO:0000313" key="3">
    <source>
        <dbReference type="Proteomes" id="UP000314294"/>
    </source>
</evidence>
<name>A0A4Z2F6T4_9TELE</name>